<accession>A0A6H9XPK3</accession>
<dbReference type="Proteomes" id="UP000249886">
    <property type="component" value="Unassembled WGS sequence"/>
</dbReference>
<evidence type="ECO:0000313" key="9">
    <source>
        <dbReference type="EMBL" id="SPW30648.1"/>
    </source>
</evidence>
<dbReference type="Gene3D" id="3.40.50.12230">
    <property type="match status" value="1"/>
</dbReference>
<evidence type="ECO:0000259" key="8">
    <source>
        <dbReference type="Pfam" id="PF02911"/>
    </source>
</evidence>
<feature type="domain" description="Formyl transferase N-terminal" evidence="7">
    <location>
        <begin position="1"/>
        <end position="180"/>
    </location>
</feature>
<evidence type="ECO:0000256" key="6">
    <source>
        <dbReference type="SAM" id="MobiDB-lite"/>
    </source>
</evidence>
<keyword evidence="3 5" id="KW-0808">Transferase</keyword>
<dbReference type="InterPro" id="IPR005794">
    <property type="entry name" value="Fmt"/>
</dbReference>
<dbReference type="CDD" id="cd08704">
    <property type="entry name" value="Met_tRNA_FMT_C"/>
    <property type="match status" value="1"/>
</dbReference>
<dbReference type="NCBIfam" id="TIGR00460">
    <property type="entry name" value="fmt"/>
    <property type="match status" value="1"/>
</dbReference>
<dbReference type="SUPFAM" id="SSF53328">
    <property type="entry name" value="Formyltransferase"/>
    <property type="match status" value="1"/>
</dbReference>
<protein>
    <recommendedName>
        <fullName evidence="2 5">Methionyl-tRNA formyltransferase</fullName>
        <ecNumber evidence="2 5">2.1.2.9</ecNumber>
    </recommendedName>
</protein>
<organism evidence="9 10">
    <name type="scientific">Corynebacterium matruchotii</name>
    <dbReference type="NCBI Taxonomy" id="43768"/>
    <lineage>
        <taxon>Bacteria</taxon>
        <taxon>Bacillati</taxon>
        <taxon>Actinomycetota</taxon>
        <taxon>Actinomycetes</taxon>
        <taxon>Mycobacteriales</taxon>
        <taxon>Corynebacteriaceae</taxon>
        <taxon>Corynebacterium</taxon>
    </lineage>
</organism>
<dbReference type="InterPro" id="IPR044135">
    <property type="entry name" value="Met-tRNA-FMT_C"/>
</dbReference>
<dbReference type="GeneID" id="84573954"/>
<evidence type="ECO:0000256" key="5">
    <source>
        <dbReference type="HAMAP-Rule" id="MF_00182"/>
    </source>
</evidence>
<dbReference type="Pfam" id="PF00551">
    <property type="entry name" value="Formyl_trans_N"/>
    <property type="match status" value="1"/>
</dbReference>
<proteinExistence type="inferred from homology"/>
<comment type="caution">
    <text evidence="9">The sequence shown here is derived from an EMBL/GenBank/DDBJ whole genome shotgun (WGS) entry which is preliminary data.</text>
</comment>
<dbReference type="FunFam" id="3.40.50.12230:FF:000001">
    <property type="entry name" value="Methionyl-tRNA formyltransferase"/>
    <property type="match status" value="1"/>
</dbReference>
<dbReference type="SUPFAM" id="SSF50486">
    <property type="entry name" value="FMT C-terminal domain-like"/>
    <property type="match status" value="1"/>
</dbReference>
<dbReference type="EMBL" id="UARK01000022">
    <property type="protein sequence ID" value="SPW30648.1"/>
    <property type="molecule type" value="Genomic_DNA"/>
</dbReference>
<dbReference type="InterPro" id="IPR005793">
    <property type="entry name" value="Formyl_trans_C"/>
</dbReference>
<name>A0A6H9XPK3_9CORY</name>
<gene>
    <name evidence="5 9" type="primary">fmt</name>
    <name evidence="9" type="ORF">NCTC10254_01749</name>
</gene>
<comment type="catalytic activity">
    <reaction evidence="5">
        <text>L-methionyl-tRNA(fMet) + (6R)-10-formyltetrahydrofolate = N-formyl-L-methionyl-tRNA(fMet) + (6S)-5,6,7,8-tetrahydrofolate + H(+)</text>
        <dbReference type="Rhea" id="RHEA:24380"/>
        <dbReference type="Rhea" id="RHEA-COMP:9952"/>
        <dbReference type="Rhea" id="RHEA-COMP:9953"/>
        <dbReference type="ChEBI" id="CHEBI:15378"/>
        <dbReference type="ChEBI" id="CHEBI:57453"/>
        <dbReference type="ChEBI" id="CHEBI:78530"/>
        <dbReference type="ChEBI" id="CHEBI:78844"/>
        <dbReference type="ChEBI" id="CHEBI:195366"/>
        <dbReference type="EC" id="2.1.2.9"/>
    </reaction>
</comment>
<evidence type="ECO:0000313" key="10">
    <source>
        <dbReference type="Proteomes" id="UP000249886"/>
    </source>
</evidence>
<feature type="domain" description="Formyl transferase C-terminal" evidence="8">
    <location>
        <begin position="203"/>
        <end position="297"/>
    </location>
</feature>
<dbReference type="InterPro" id="IPR041711">
    <property type="entry name" value="Met-tRNA-FMT_N"/>
</dbReference>
<dbReference type="CDD" id="cd08646">
    <property type="entry name" value="FMT_core_Met-tRNA-FMT_N"/>
    <property type="match status" value="1"/>
</dbReference>
<dbReference type="PANTHER" id="PTHR11138">
    <property type="entry name" value="METHIONYL-TRNA FORMYLTRANSFERASE"/>
    <property type="match status" value="1"/>
</dbReference>
<dbReference type="PANTHER" id="PTHR11138:SF5">
    <property type="entry name" value="METHIONYL-TRNA FORMYLTRANSFERASE, MITOCHONDRIAL"/>
    <property type="match status" value="1"/>
</dbReference>
<dbReference type="RefSeq" id="WP_005525540.1">
    <property type="nucleotide sequence ID" value="NZ_CP050134.2"/>
</dbReference>
<sequence length="306" mass="33008">MRIIFAGTPEPAACALTALLASNHDVIAVITRPDARKGRGRTYYPSPVKELATSHDIPVLTPTSLRDNDEFRSELRRLKPDCVPVVAYGNLIPQDVLNLVPCGFINLHFSLLPRWRGAAPVQAAIHAGDAVTGATTFRIDPGLDTGDIIGQLTEPIDPADTADSLLERLAHRGANLLTRTMDMIADGTAEYRPQDGVATHAHKITVADARVDWTQPAESIDRAIRAVTSSPGAWSTIGEQRIKLGPVTHTTDPHMRPGDIHVAKNRILVGTGTTPVSLGRVQPSGKKPMPAADWARGTMIEGKRFE</sequence>
<dbReference type="GO" id="GO:0005829">
    <property type="term" value="C:cytosol"/>
    <property type="evidence" value="ECO:0007669"/>
    <property type="project" value="TreeGrafter"/>
</dbReference>
<dbReference type="InterPro" id="IPR002376">
    <property type="entry name" value="Formyl_transf_N"/>
</dbReference>
<feature type="region of interest" description="Disordered" evidence="6">
    <location>
        <begin position="273"/>
        <end position="292"/>
    </location>
</feature>
<dbReference type="Pfam" id="PF02911">
    <property type="entry name" value="Formyl_trans_C"/>
    <property type="match status" value="1"/>
</dbReference>
<comment type="similarity">
    <text evidence="1 5">Belongs to the Fmt family.</text>
</comment>
<dbReference type="GO" id="GO:0004479">
    <property type="term" value="F:methionyl-tRNA formyltransferase activity"/>
    <property type="evidence" value="ECO:0007669"/>
    <property type="project" value="UniProtKB-UniRule"/>
</dbReference>
<comment type="function">
    <text evidence="5">Attaches a formyl group to the free amino group of methionyl-tRNA(fMet). The formyl group appears to play a dual role in the initiator identity of N-formylmethionyl-tRNA by promoting its recognition by IF2 and preventing the misappropriation of this tRNA by the elongation apparatus.</text>
</comment>
<feature type="binding site" evidence="5">
    <location>
        <begin position="110"/>
        <end position="113"/>
    </location>
    <ligand>
        <name>(6S)-5,6,7,8-tetrahydrofolate</name>
        <dbReference type="ChEBI" id="CHEBI:57453"/>
    </ligand>
</feature>
<evidence type="ECO:0000259" key="7">
    <source>
        <dbReference type="Pfam" id="PF00551"/>
    </source>
</evidence>
<evidence type="ECO:0000256" key="2">
    <source>
        <dbReference type="ARBA" id="ARBA00012261"/>
    </source>
</evidence>
<evidence type="ECO:0000256" key="4">
    <source>
        <dbReference type="ARBA" id="ARBA00022917"/>
    </source>
</evidence>
<dbReference type="HAMAP" id="MF_00182">
    <property type="entry name" value="Formyl_trans"/>
    <property type="match status" value="1"/>
</dbReference>
<evidence type="ECO:0000256" key="1">
    <source>
        <dbReference type="ARBA" id="ARBA00010699"/>
    </source>
</evidence>
<reference evidence="9 10" key="1">
    <citation type="submission" date="2018-06" db="EMBL/GenBank/DDBJ databases">
        <authorList>
            <consortium name="Pathogen Informatics"/>
            <person name="Doyle S."/>
        </authorList>
    </citation>
    <scope>NUCLEOTIDE SEQUENCE [LARGE SCALE GENOMIC DNA]</scope>
    <source>
        <strain evidence="9 10">NCTC10254</strain>
    </source>
</reference>
<dbReference type="InterPro" id="IPR036477">
    <property type="entry name" value="Formyl_transf_N_sf"/>
</dbReference>
<keyword evidence="4 5" id="KW-0648">Protein biosynthesis</keyword>
<dbReference type="AlphaFoldDB" id="A0A6H9XPK3"/>
<dbReference type="EC" id="2.1.2.9" evidence="2 5"/>
<evidence type="ECO:0000256" key="3">
    <source>
        <dbReference type="ARBA" id="ARBA00022679"/>
    </source>
</evidence>
<dbReference type="InterPro" id="IPR011034">
    <property type="entry name" value="Formyl_transferase-like_C_sf"/>
</dbReference>